<dbReference type="Pfam" id="PF07859">
    <property type="entry name" value="Abhydrolase_3"/>
    <property type="match status" value="1"/>
</dbReference>
<evidence type="ECO:0000256" key="2">
    <source>
        <dbReference type="SAM" id="SignalP"/>
    </source>
</evidence>
<feature type="chain" id="PRO_5012561657" description="Alpha/beta hydrolase fold-3 domain-containing protein" evidence="2">
    <location>
        <begin position="24"/>
        <end position="318"/>
    </location>
</feature>
<dbReference type="AlphaFoldDB" id="A0A292GSH6"/>
<accession>A0A292GSH6</accession>
<keyword evidence="1" id="KW-0378">Hydrolase</keyword>
<feature type="domain" description="Alpha/beta hydrolase fold-3" evidence="3">
    <location>
        <begin position="160"/>
        <end position="230"/>
    </location>
</feature>
<dbReference type="PANTHER" id="PTHR48081:SF6">
    <property type="entry name" value="PEPTIDASE S9 PROLYL OLIGOPEPTIDASE CATALYTIC DOMAIN-CONTAINING PROTEIN"/>
    <property type="match status" value="1"/>
</dbReference>
<dbReference type="EMBL" id="LC171369">
    <property type="protein sequence ID" value="BBA74479.1"/>
    <property type="molecule type" value="Genomic_DNA"/>
</dbReference>
<protein>
    <recommendedName>
        <fullName evidence="3">Alpha/beta hydrolase fold-3 domain-containing protein</fullName>
    </recommendedName>
</protein>
<evidence type="ECO:0000259" key="3">
    <source>
        <dbReference type="Pfam" id="PF07859"/>
    </source>
</evidence>
<reference evidence="4" key="1">
    <citation type="submission" date="2016-07" db="EMBL/GenBank/DDBJ databases">
        <title>Genomics reveals synergistic degradation of pyrene by five bacteria in a mangrove sediment-derived bacterial consortium.</title>
        <authorList>
            <person name="Wanapaisan P."/>
            <person name="Vejarano F."/>
            <person name="Chakraborty J."/>
            <person name="Shintani M."/>
            <person name="Muangchinda C."/>
            <person name="Laothamteep N."/>
            <person name="Suzuki-Minakuchi C."/>
            <person name="Inoue K."/>
            <person name="Nojiri H."/>
            <person name="Pinyakong O."/>
        </authorList>
    </citation>
    <scope>NUCLEOTIDE SEQUENCE</scope>
    <source>
        <strain evidence="4">PW1</strain>
    </source>
</reference>
<organism evidence="4">
    <name type="scientific">Ochrobactrum sp. PW1</name>
    <dbReference type="NCBI Taxonomy" id="1882222"/>
    <lineage>
        <taxon>Bacteria</taxon>
        <taxon>Pseudomonadati</taxon>
        <taxon>Pseudomonadota</taxon>
        <taxon>Alphaproteobacteria</taxon>
        <taxon>Hyphomicrobiales</taxon>
        <taxon>Brucellaceae</taxon>
        <taxon>Brucella/Ochrobactrum group</taxon>
        <taxon>Ochrobactrum</taxon>
    </lineage>
</organism>
<feature type="signal peptide" evidence="2">
    <location>
        <begin position="1"/>
        <end position="23"/>
    </location>
</feature>
<dbReference type="SUPFAM" id="SSF53474">
    <property type="entry name" value="alpha/beta-Hydrolases"/>
    <property type="match status" value="1"/>
</dbReference>
<evidence type="ECO:0000313" key="4">
    <source>
        <dbReference type="EMBL" id="BBA74479.1"/>
    </source>
</evidence>
<keyword evidence="2" id="KW-0732">Signal</keyword>
<name>A0A292GSH6_9HYPH</name>
<dbReference type="InterPro" id="IPR050300">
    <property type="entry name" value="GDXG_lipolytic_enzyme"/>
</dbReference>
<dbReference type="PANTHER" id="PTHR48081">
    <property type="entry name" value="AB HYDROLASE SUPERFAMILY PROTEIN C4A8.06C"/>
    <property type="match status" value="1"/>
</dbReference>
<dbReference type="GO" id="GO:0016787">
    <property type="term" value="F:hydrolase activity"/>
    <property type="evidence" value="ECO:0007669"/>
    <property type="project" value="UniProtKB-KW"/>
</dbReference>
<dbReference type="Gene3D" id="3.40.50.1820">
    <property type="entry name" value="alpha/beta hydrolase"/>
    <property type="match status" value="1"/>
</dbReference>
<sequence length="318" mass="32842">MSGRYLMKAALLAAACLVTPASAQGSLPAAQVEGPAQAPEGAAAIPLYGNATPGAPSDEIATRFMGRETVLRNITYPTLTPVLPAPGKANGTAVIVAPGGGFMMLAMQNEGWRVARALADKGVSAFVLKYRLKTTPKVDADFMAEMGRLMSEAASGAGNAPDISNPPATDDALAALALVRGHAAQWHVDPSRVGMIGFSAGAMTTLRSVLKAASDADPGTQAPDFIGYIYGPMGKVDVPADAPPMFAALAMDDPLFGNGDFSIVSAWHAAKRPVELHAYQSGGHGFGLGAPGTTTTLMMDEFLAWMDMQGLLEVKAQP</sequence>
<dbReference type="InterPro" id="IPR013094">
    <property type="entry name" value="AB_hydrolase_3"/>
</dbReference>
<dbReference type="InterPro" id="IPR029058">
    <property type="entry name" value="AB_hydrolase_fold"/>
</dbReference>
<proteinExistence type="predicted"/>
<evidence type="ECO:0000256" key="1">
    <source>
        <dbReference type="ARBA" id="ARBA00022801"/>
    </source>
</evidence>